<evidence type="ECO:0000256" key="4">
    <source>
        <dbReference type="ARBA" id="ARBA00022801"/>
    </source>
</evidence>
<organism evidence="13">
    <name type="scientific">Volvox carteri f. nagariensis</name>
    <dbReference type="NCBI Taxonomy" id="3068"/>
    <lineage>
        <taxon>Eukaryota</taxon>
        <taxon>Viridiplantae</taxon>
        <taxon>Chlorophyta</taxon>
        <taxon>core chlorophytes</taxon>
        <taxon>Chlorophyceae</taxon>
        <taxon>CS clade</taxon>
        <taxon>Chlamydomonadales</taxon>
        <taxon>Volvocaceae</taxon>
        <taxon>Volvox</taxon>
    </lineage>
</organism>
<dbReference type="GO" id="GO:0030198">
    <property type="term" value="P:extracellular matrix organization"/>
    <property type="evidence" value="ECO:0007669"/>
    <property type="project" value="TreeGrafter"/>
</dbReference>
<feature type="binding site" evidence="9">
    <location>
        <position position="556"/>
    </location>
    <ligand>
        <name>Zn(2+)</name>
        <dbReference type="ChEBI" id="CHEBI:29105"/>
        <label>2</label>
        <note>catalytic</note>
    </ligand>
</feature>
<dbReference type="KEGG" id="vcn:VOLCADRAFT_121539"/>
<evidence type="ECO:0000256" key="5">
    <source>
        <dbReference type="ARBA" id="ARBA00022833"/>
    </source>
</evidence>
<dbReference type="SUPFAM" id="SSF55486">
    <property type="entry name" value="Metalloproteases ('zincins'), catalytic domain"/>
    <property type="match status" value="1"/>
</dbReference>
<reference evidence="12 13" key="1">
    <citation type="journal article" date="2010" name="Science">
        <title>Genomic analysis of organismal complexity in the multicellular green alga Volvox carteri.</title>
        <authorList>
            <person name="Prochnik S.E."/>
            <person name="Umen J."/>
            <person name="Nedelcu A.M."/>
            <person name="Hallmann A."/>
            <person name="Miller S.M."/>
            <person name="Nishii I."/>
            <person name="Ferris P."/>
            <person name="Kuo A."/>
            <person name="Mitros T."/>
            <person name="Fritz-Laylin L.K."/>
            <person name="Hellsten U."/>
            <person name="Chapman J."/>
            <person name="Simakov O."/>
            <person name="Rensing S.A."/>
            <person name="Terry A."/>
            <person name="Pangilinan J."/>
            <person name="Kapitonov V."/>
            <person name="Jurka J."/>
            <person name="Salamov A."/>
            <person name="Shapiro H."/>
            <person name="Schmutz J."/>
            <person name="Grimwood J."/>
            <person name="Lindquist E."/>
            <person name="Lucas S."/>
            <person name="Grigoriev I.V."/>
            <person name="Schmitt R."/>
            <person name="Kirk D."/>
            <person name="Rokhsar D.S."/>
        </authorList>
    </citation>
    <scope>NUCLEOTIDE SEQUENCE [LARGE SCALE GENOMIC DNA]</scope>
    <source>
        <strain evidence="13">f. Nagariensis / Eve</strain>
    </source>
</reference>
<feature type="region of interest" description="Disordered" evidence="10">
    <location>
        <begin position="1"/>
        <end position="20"/>
    </location>
</feature>
<feature type="binding site" evidence="9">
    <location>
        <position position="516"/>
    </location>
    <ligand>
        <name>Ca(2+)</name>
        <dbReference type="ChEBI" id="CHEBI:29108"/>
        <label>1</label>
    </ligand>
</feature>
<dbReference type="PROSITE" id="PS00018">
    <property type="entry name" value="EF_HAND_1"/>
    <property type="match status" value="1"/>
</dbReference>
<feature type="binding site" evidence="9">
    <location>
        <position position="548"/>
    </location>
    <ligand>
        <name>Zn(2+)</name>
        <dbReference type="ChEBI" id="CHEBI:29105"/>
        <label>2</label>
        <note>catalytic</note>
    </ligand>
</feature>
<keyword evidence="13" id="KW-1185">Reference proteome</keyword>
<dbReference type="SUPFAM" id="SSF47090">
    <property type="entry name" value="PGBD-like"/>
    <property type="match status" value="1"/>
</dbReference>
<comment type="cofactor">
    <cofactor evidence="9">
        <name>Zn(2+)</name>
        <dbReference type="ChEBI" id="CHEBI:29105"/>
    </cofactor>
    <text evidence="9">Binds 2 Zn(2+) ions per subunit.</text>
</comment>
<dbReference type="PANTHER" id="PTHR10201:SF323">
    <property type="entry name" value="MATRIX METALLOPROTEINASE-21"/>
    <property type="match status" value="1"/>
</dbReference>
<dbReference type="Gene3D" id="3.40.390.10">
    <property type="entry name" value="Collagenase (Catalytic Domain)"/>
    <property type="match status" value="1"/>
</dbReference>
<feature type="binding site" evidence="9">
    <location>
        <position position="496"/>
    </location>
    <ligand>
        <name>Ca(2+)</name>
        <dbReference type="ChEBI" id="CHEBI:29108"/>
        <label>3</label>
    </ligand>
</feature>
<dbReference type="InterPro" id="IPR011992">
    <property type="entry name" value="EF-hand-dom_pair"/>
</dbReference>
<dbReference type="PANTHER" id="PTHR10201">
    <property type="entry name" value="MATRIX METALLOPROTEINASE"/>
    <property type="match status" value="1"/>
</dbReference>
<dbReference type="InterPro" id="IPR024079">
    <property type="entry name" value="MetalloPept_cat_dom_sf"/>
</dbReference>
<sequence length="655" mass="72634">MMEPGWAASEKNNIGGYSEERSPSEFFRLARYHGWDLSYCVHGRETFPGWHRAYLVDFERTLQAADRALGGDGRIALPYWGWDRGEVNGELFPAIVRKRFSVLRPDLIPPEAEGSQLGPDNGYRIVPNDKQLATGLKNMKVEDQVRSALSQWEHPRAASTHLDNTHSVETPHNSLHVLCGWPMSSVSFAAFHPIFFLHHCNVDRLYDTYLRKDMTNAGDGENAPWVEFDSSLFVQELRPFRHPATGEWFLPKHTFKTEAIGYVYDQLPPIPPQQMREPPILARFEDINPVTLAGRSVALHVFVARLLVVAVDMNDGAVIPAPALEGLGVPQPKLVGPFFEDKSLMLARGEAVPESGLEAGEVMQLQRYLHKYGWYGGEVDGYFGPATEAAVKRFQEFYHLKVDGIAGPATRSLMMMARMDDKEDEVDTDDQATFSPGSVVRWWAGGSPGYLDLEAARDEVAAALAEWATAVDTADEAHLTITWGNRTRNNMFRFNGPGGALAFTEPGGSITLDAAEHWLLGAAPAVPGAFYLQPVVLHEIGHALGLTHSSSPDDVMSPFYVADRLQLTEGDRTRAANIYPLLDEEGALGDMFRTLDLDGDGLLSRAEFLNAMCGRGDMPLERSEAEALFEQADVDGTGALPLQQFKMLIARLFFE</sequence>
<dbReference type="GeneID" id="9619798"/>
<dbReference type="InterPro" id="IPR002477">
    <property type="entry name" value="Peptidoglycan-bd-like"/>
</dbReference>
<keyword evidence="2" id="KW-0645">Protease</keyword>
<feature type="binding site" evidence="9">
    <location>
        <position position="513"/>
    </location>
    <ligand>
        <name>Ca(2+)</name>
        <dbReference type="ChEBI" id="CHEBI:29108"/>
        <label>3</label>
    </ligand>
</feature>
<evidence type="ECO:0000256" key="10">
    <source>
        <dbReference type="SAM" id="MobiDB-lite"/>
    </source>
</evidence>
<dbReference type="SUPFAM" id="SSF48056">
    <property type="entry name" value="Di-copper centre-containing domain"/>
    <property type="match status" value="1"/>
</dbReference>
<dbReference type="Pfam" id="PF01471">
    <property type="entry name" value="PG_binding_1"/>
    <property type="match status" value="1"/>
</dbReference>
<feature type="binding site" evidence="9">
    <location>
        <position position="516"/>
    </location>
    <ligand>
        <name>Ca(2+)</name>
        <dbReference type="ChEBI" id="CHEBI:29108"/>
        <label>3</label>
    </ligand>
</feature>
<evidence type="ECO:0000313" key="12">
    <source>
        <dbReference type="EMBL" id="EFJ42429.1"/>
    </source>
</evidence>
<dbReference type="GO" id="GO:0031012">
    <property type="term" value="C:extracellular matrix"/>
    <property type="evidence" value="ECO:0007669"/>
    <property type="project" value="InterPro"/>
</dbReference>
<keyword evidence="6 9" id="KW-0106">Calcium</keyword>
<keyword evidence="3 9" id="KW-0479">Metal-binding</keyword>
<accession>D8UD00</accession>
<keyword evidence="7" id="KW-0482">Metalloprotease</keyword>
<dbReference type="STRING" id="3068.D8UD00"/>
<evidence type="ECO:0000256" key="3">
    <source>
        <dbReference type="ARBA" id="ARBA00022723"/>
    </source>
</evidence>
<dbReference type="AlphaFoldDB" id="D8UD00"/>
<dbReference type="OrthoDB" id="534509at2759"/>
<dbReference type="Gene3D" id="1.10.238.10">
    <property type="entry name" value="EF-hand"/>
    <property type="match status" value="1"/>
</dbReference>
<keyword evidence="5 9" id="KW-0862">Zinc</keyword>
<protein>
    <recommendedName>
        <fullName evidence="11">EF-hand domain-containing protein</fullName>
    </recommendedName>
</protein>
<feature type="domain" description="EF-hand" evidence="11">
    <location>
        <begin position="620"/>
        <end position="655"/>
    </location>
</feature>
<keyword evidence="4" id="KW-0378">Hydrolase</keyword>
<dbReference type="GO" id="GO:0008270">
    <property type="term" value="F:zinc ion binding"/>
    <property type="evidence" value="ECO:0007669"/>
    <property type="project" value="InterPro"/>
</dbReference>
<dbReference type="PROSITE" id="PS00497">
    <property type="entry name" value="TYROSINASE_1"/>
    <property type="match status" value="1"/>
</dbReference>
<dbReference type="InParanoid" id="D8UD00"/>
<evidence type="ECO:0000256" key="6">
    <source>
        <dbReference type="ARBA" id="ARBA00022837"/>
    </source>
</evidence>
<dbReference type="SMART" id="SM00235">
    <property type="entry name" value="ZnMc"/>
    <property type="match status" value="1"/>
</dbReference>
<dbReference type="GO" id="GO:0004222">
    <property type="term" value="F:metalloendopeptidase activity"/>
    <property type="evidence" value="ECO:0007669"/>
    <property type="project" value="InterPro"/>
</dbReference>
<comment type="similarity">
    <text evidence="1">Belongs to the peptidase M10A family. Matrix metalloproteinases (MMPs) subfamily.</text>
</comment>
<feature type="binding site" evidence="9">
    <location>
        <position position="542"/>
    </location>
    <ligand>
        <name>Zn(2+)</name>
        <dbReference type="ChEBI" id="CHEBI:29105"/>
        <label>2</label>
        <note>catalytic</note>
    </ligand>
</feature>
<evidence type="ECO:0000256" key="2">
    <source>
        <dbReference type="ARBA" id="ARBA00022670"/>
    </source>
</evidence>
<dbReference type="PRINTS" id="PR00092">
    <property type="entry name" value="TYROSINASE"/>
</dbReference>
<dbReference type="RefSeq" id="XP_002956492.1">
    <property type="nucleotide sequence ID" value="XM_002956446.1"/>
</dbReference>
<dbReference type="InterPro" id="IPR018247">
    <property type="entry name" value="EF_Hand_1_Ca_BS"/>
</dbReference>
<dbReference type="InterPro" id="IPR002227">
    <property type="entry name" value="Tyrosinase_Cu-bd"/>
</dbReference>
<dbReference type="GO" id="GO:0030574">
    <property type="term" value="P:collagen catabolic process"/>
    <property type="evidence" value="ECO:0007669"/>
    <property type="project" value="TreeGrafter"/>
</dbReference>
<dbReference type="GO" id="GO:0016491">
    <property type="term" value="F:oxidoreductase activity"/>
    <property type="evidence" value="ECO:0007669"/>
    <property type="project" value="InterPro"/>
</dbReference>
<dbReference type="Pfam" id="PF00413">
    <property type="entry name" value="Peptidase_M10"/>
    <property type="match status" value="1"/>
</dbReference>
<gene>
    <name evidence="12" type="ORF">VOLCADRAFT_121539</name>
</gene>
<feature type="active site" evidence="8">
    <location>
        <position position="539"/>
    </location>
</feature>
<dbReference type="InterPro" id="IPR006026">
    <property type="entry name" value="Peptidase_Metallo"/>
</dbReference>
<name>D8UD00_VOLCA</name>
<dbReference type="Gene3D" id="1.10.101.10">
    <property type="entry name" value="PGBD-like superfamily/PGBD"/>
    <property type="match status" value="1"/>
</dbReference>
<evidence type="ECO:0000256" key="8">
    <source>
        <dbReference type="PIRSR" id="PIRSR621190-1"/>
    </source>
</evidence>
<comment type="cofactor">
    <cofactor evidence="9">
        <name>Ca(2+)</name>
        <dbReference type="ChEBI" id="CHEBI:29108"/>
    </cofactor>
    <text evidence="9">Can bind about 5 Ca(2+) ions per subunit.</text>
</comment>
<feature type="binding site" evidence="9">
    <location>
        <position position="538"/>
    </location>
    <ligand>
        <name>Zn(2+)</name>
        <dbReference type="ChEBI" id="CHEBI:29105"/>
        <label>2</label>
        <note>catalytic</note>
    </ligand>
</feature>
<dbReference type="EMBL" id="GL378382">
    <property type="protein sequence ID" value="EFJ42429.1"/>
    <property type="molecule type" value="Genomic_DNA"/>
</dbReference>
<dbReference type="SMART" id="SM00054">
    <property type="entry name" value="EFh"/>
    <property type="match status" value="2"/>
</dbReference>
<dbReference type="InterPro" id="IPR036366">
    <property type="entry name" value="PGBDSf"/>
</dbReference>
<feature type="domain" description="EF-hand" evidence="11">
    <location>
        <begin position="583"/>
        <end position="618"/>
    </location>
</feature>
<dbReference type="PRINTS" id="PR00138">
    <property type="entry name" value="MATRIXIN"/>
</dbReference>
<evidence type="ECO:0000256" key="7">
    <source>
        <dbReference type="ARBA" id="ARBA00023049"/>
    </source>
</evidence>
<dbReference type="SUPFAM" id="SSF47473">
    <property type="entry name" value="EF-hand"/>
    <property type="match status" value="1"/>
</dbReference>
<dbReference type="InterPro" id="IPR021190">
    <property type="entry name" value="Pept_M10A"/>
</dbReference>
<dbReference type="Gene3D" id="1.10.1280.10">
    <property type="entry name" value="Di-copper center containing domain from catechol oxidase"/>
    <property type="match status" value="1"/>
</dbReference>
<dbReference type="InterPro" id="IPR002048">
    <property type="entry name" value="EF_hand_dom"/>
</dbReference>
<dbReference type="GO" id="GO:0006508">
    <property type="term" value="P:proteolysis"/>
    <property type="evidence" value="ECO:0007669"/>
    <property type="project" value="UniProtKB-KW"/>
</dbReference>
<evidence type="ECO:0000256" key="9">
    <source>
        <dbReference type="PIRSR" id="PIRSR621190-2"/>
    </source>
</evidence>
<dbReference type="InterPro" id="IPR036365">
    <property type="entry name" value="PGBD-like_sf"/>
</dbReference>
<evidence type="ECO:0000256" key="1">
    <source>
        <dbReference type="ARBA" id="ARBA00009614"/>
    </source>
</evidence>
<proteinExistence type="inferred from homology"/>
<dbReference type="InterPro" id="IPR001818">
    <property type="entry name" value="Pept_M10_metallopeptidase"/>
</dbReference>
<dbReference type="InterPro" id="IPR008922">
    <property type="entry name" value="Di-copper_centre_dom_sf"/>
</dbReference>
<dbReference type="CDD" id="cd00051">
    <property type="entry name" value="EFh"/>
    <property type="match status" value="1"/>
</dbReference>
<dbReference type="Pfam" id="PF13499">
    <property type="entry name" value="EF-hand_7"/>
    <property type="match status" value="1"/>
</dbReference>
<dbReference type="eggNOG" id="KOG1565">
    <property type="taxonomic scope" value="Eukaryota"/>
</dbReference>
<dbReference type="Pfam" id="PF00264">
    <property type="entry name" value="Tyrosinase"/>
    <property type="match status" value="1"/>
</dbReference>
<dbReference type="Proteomes" id="UP000001058">
    <property type="component" value="Unassembled WGS sequence"/>
</dbReference>
<dbReference type="PROSITE" id="PS50222">
    <property type="entry name" value="EF_HAND_2"/>
    <property type="match status" value="2"/>
</dbReference>
<evidence type="ECO:0000313" key="13">
    <source>
        <dbReference type="Proteomes" id="UP000001058"/>
    </source>
</evidence>
<dbReference type="GO" id="GO:0005509">
    <property type="term" value="F:calcium ion binding"/>
    <property type="evidence" value="ECO:0007669"/>
    <property type="project" value="InterPro"/>
</dbReference>
<evidence type="ECO:0000259" key="11">
    <source>
        <dbReference type="PROSITE" id="PS50222"/>
    </source>
</evidence>